<comment type="caution">
    <text evidence="2">The sequence shown here is derived from an EMBL/GenBank/DDBJ whole genome shotgun (WGS) entry which is preliminary data.</text>
</comment>
<gene>
    <name evidence="2" type="ORF">IBL26_17480</name>
</gene>
<dbReference type="Gene3D" id="3.30.720.110">
    <property type="match status" value="1"/>
</dbReference>
<dbReference type="InterPro" id="IPR029068">
    <property type="entry name" value="Glyas_Bleomycin-R_OHBP_Dase"/>
</dbReference>
<dbReference type="SUPFAM" id="SSF54593">
    <property type="entry name" value="Glyoxalase/Bleomycin resistance protein/Dihydroxybiphenyl dioxygenase"/>
    <property type="match status" value="1"/>
</dbReference>
<reference evidence="2 3" key="1">
    <citation type="journal article" date="2013" name="Int. J. Syst. Evol. Microbiol.">
        <title>Roseomonas aerophila sp. nov., isolated from air.</title>
        <authorList>
            <person name="Kim S.J."/>
            <person name="Weon H.Y."/>
            <person name="Ahn J.H."/>
            <person name="Hong S.B."/>
            <person name="Seok S.J."/>
            <person name="Whang K.S."/>
            <person name="Kwon S.W."/>
        </authorList>
    </citation>
    <scope>NUCLEOTIDE SEQUENCE [LARGE SCALE GENOMIC DNA]</scope>
    <source>
        <strain evidence="2 3">NBRC 108923</strain>
    </source>
</reference>
<dbReference type="PROSITE" id="PS51819">
    <property type="entry name" value="VOC"/>
    <property type="match status" value="1"/>
</dbReference>
<dbReference type="PANTHER" id="PTHR34109:SF1">
    <property type="entry name" value="VOC DOMAIN-CONTAINING PROTEIN"/>
    <property type="match status" value="1"/>
</dbReference>
<dbReference type="RefSeq" id="WP_187785794.1">
    <property type="nucleotide sequence ID" value="NZ_JACTVA010000036.1"/>
</dbReference>
<dbReference type="PANTHER" id="PTHR34109">
    <property type="entry name" value="BNAUNNG04460D PROTEIN-RELATED"/>
    <property type="match status" value="1"/>
</dbReference>
<feature type="domain" description="VOC" evidence="1">
    <location>
        <begin position="8"/>
        <end position="137"/>
    </location>
</feature>
<dbReference type="Proteomes" id="UP000626026">
    <property type="component" value="Unassembled WGS sequence"/>
</dbReference>
<organism evidence="2 3">
    <name type="scientific">Teichococcus aerophilus</name>
    <dbReference type="NCBI Taxonomy" id="1224513"/>
    <lineage>
        <taxon>Bacteria</taxon>
        <taxon>Pseudomonadati</taxon>
        <taxon>Pseudomonadota</taxon>
        <taxon>Alphaproteobacteria</taxon>
        <taxon>Acetobacterales</taxon>
        <taxon>Roseomonadaceae</taxon>
        <taxon>Roseomonas</taxon>
    </lineage>
</organism>
<dbReference type="InterPro" id="IPR037523">
    <property type="entry name" value="VOC_core"/>
</dbReference>
<proteinExistence type="predicted"/>
<protein>
    <submittedName>
        <fullName evidence="2">VOC family protein</fullName>
    </submittedName>
</protein>
<keyword evidence="3" id="KW-1185">Reference proteome</keyword>
<dbReference type="Pfam" id="PF00903">
    <property type="entry name" value="Glyoxalase"/>
    <property type="match status" value="1"/>
</dbReference>
<dbReference type="Gene3D" id="3.30.720.120">
    <property type="match status" value="1"/>
</dbReference>
<evidence type="ECO:0000313" key="3">
    <source>
        <dbReference type="Proteomes" id="UP000626026"/>
    </source>
</evidence>
<dbReference type="InterPro" id="IPR004360">
    <property type="entry name" value="Glyas_Fos-R_dOase_dom"/>
</dbReference>
<name>A0ABR7RR60_9PROT</name>
<evidence type="ECO:0000313" key="2">
    <source>
        <dbReference type="EMBL" id="MBC9208645.1"/>
    </source>
</evidence>
<accession>A0ABR7RR60</accession>
<dbReference type="EMBL" id="JACTVA010000036">
    <property type="protein sequence ID" value="MBC9208645.1"/>
    <property type="molecule type" value="Genomic_DNA"/>
</dbReference>
<evidence type="ECO:0000259" key="1">
    <source>
        <dbReference type="PROSITE" id="PS51819"/>
    </source>
</evidence>
<sequence length="138" mass="15099">MRHRTMGKAEIIPYLIYRDVKAALDWLTGAFGFTETLRNETPGGGLHAEMMLEGCRIMLGQIASAEGRKAFGMASPLDVAGGTTTQGVFVYLPDVEAHRDRARAAGARITQDLADHGYGVTYSAKDPEGHDWFSTRRP</sequence>